<sequence length="1152" mass="121321">MDSPHDVQFTHVAPADTVASSHSDLPLAPLPPTSMSQQPAALFSDDLDHDRTMSVPMDVSIPSMSAPMDVTSMSALASAAPSEATPTASMGNFASSLNGFLPPETHADILPPVQSSPGAASVSSYPSHASSPAIPGLNPAFSVTPSSIASALDNIPVSIGRNRSDSSASPAYFMASAADIGFPSAGSGPPTSSHSSSFQFPPSDFDGSPAEKEESPEIPGGPHLMVVGDMLRNIMQTANSARQACSMGQGLTAGVKIDELKKTIALVSELIAATRLVDGPSPPRESVSPQRQGGSPSHPSTAGAGVSLSLRSVDPHGHEIANVVDLTESRKRCASSMAGDRVIKALKLEPQEDLSLHPHFSFPSSGDPMDPHSMPSYSSSSPSAPSSRPASSAGLSLHHMYPPQQISHSMSLNFAPPPLNLSSAPPRQSMDYSPPQSAPPSHASHIQGHVPGFGHPPDASGSWTSAASVFPHQRHHHSMSGTSLSNGLSVNDLIMGSAPSFPSGTPFASSPPLQSAPSSSASAINPSLRQDVTRLSRSSSVSNPSGDPFAFSLPDVPLDDRMDYRPSRGSRPSTAVSQSPGGSSEYDNDDRDSDAGGEPSQSPPSRSGTFRGRMGSLDNGPAGSPYQRPSTSQRRSLASRPSMENFSAMSSLGHGNEVPSEYRAEVDRIFFDFLNKICSNLEATDAKGEPIHQTLMAKKMQRLDESPDFRPFKFRIQAFTNAFLEELARQGYPEDKIPMKKIRNYLWNSSYISRFNEDGKKAKSKGNHIWNIEAKKASEGGWIFRPFYRRLAGLPPGVAYVGLRWSWTPRIWDPQASRNNMPVEYSSPSLPAWLSWKDDVLAGIPPHDAQSCDVVVEARFIQDGQEEFLSQSVHINIAPMSNVDSTFTPSQRPSLNGTDLSPRRIVSDSIVPQAVPVRSAVAMRAQASLPQSTVVPSQDAQVIQVLTTAAQRVAQEAQSQVIGSRITSEPGPELQSLAKQQHVLTVTAQAVDSTVSGSSSTQPSSVLAAAAQQVVLQAARQVAADRSNAAAAQISAGLTPSSSISPQVTVNEVSVATQSAVAQAVELAGPLSSEVDVLMTASSLLQQQSRAPAPGAPQLAPPMDHARPHSTGTLIARSTFNGLPSGAAVPSEAGMFAAAPGTADFVPFLQHS</sequence>
<dbReference type="AlphaFoldDB" id="W4KJP6"/>
<dbReference type="Proteomes" id="UP000030671">
    <property type="component" value="Unassembled WGS sequence"/>
</dbReference>
<proteinExistence type="predicted"/>
<feature type="compositionally biased region" description="Low complexity" evidence="1">
    <location>
        <begin position="371"/>
        <end position="396"/>
    </location>
</feature>
<evidence type="ECO:0000313" key="3">
    <source>
        <dbReference type="Proteomes" id="UP000030671"/>
    </source>
</evidence>
<name>W4KJP6_HETIT</name>
<gene>
    <name evidence="2" type="ORF">HETIRDRAFT_310552</name>
</gene>
<feature type="compositionally biased region" description="Polar residues" evidence="1">
    <location>
        <begin position="599"/>
        <end position="608"/>
    </location>
</feature>
<dbReference type="EMBL" id="KI925455">
    <property type="protein sequence ID" value="ETW86083.1"/>
    <property type="molecule type" value="Genomic_DNA"/>
</dbReference>
<feature type="compositionally biased region" description="Low complexity" evidence="1">
    <location>
        <begin position="508"/>
        <end position="527"/>
    </location>
</feature>
<evidence type="ECO:0000256" key="1">
    <source>
        <dbReference type="SAM" id="MobiDB-lite"/>
    </source>
</evidence>
<keyword evidence="3" id="KW-1185">Reference proteome</keyword>
<evidence type="ECO:0000313" key="2">
    <source>
        <dbReference type="EMBL" id="ETW86083.1"/>
    </source>
</evidence>
<protein>
    <submittedName>
        <fullName evidence="2">Uncharacterized protein</fullName>
    </submittedName>
</protein>
<feature type="compositionally biased region" description="Polar residues" evidence="1">
    <location>
        <begin position="570"/>
        <end position="582"/>
    </location>
</feature>
<dbReference type="GeneID" id="20669786"/>
<feature type="compositionally biased region" description="Low complexity" evidence="1">
    <location>
        <begin position="536"/>
        <end position="545"/>
    </location>
</feature>
<feature type="region of interest" description="Disordered" evidence="1">
    <location>
        <begin position="357"/>
        <end position="465"/>
    </location>
</feature>
<dbReference type="STRING" id="747525.W4KJP6"/>
<feature type="region of interest" description="Disordered" evidence="1">
    <location>
        <begin position="106"/>
        <end position="129"/>
    </location>
</feature>
<organism evidence="2 3">
    <name type="scientific">Heterobasidion irregulare (strain TC 32-1)</name>
    <dbReference type="NCBI Taxonomy" id="747525"/>
    <lineage>
        <taxon>Eukaryota</taxon>
        <taxon>Fungi</taxon>
        <taxon>Dikarya</taxon>
        <taxon>Basidiomycota</taxon>
        <taxon>Agaricomycotina</taxon>
        <taxon>Agaricomycetes</taxon>
        <taxon>Russulales</taxon>
        <taxon>Bondarzewiaceae</taxon>
        <taxon>Heterobasidion</taxon>
        <taxon>Heterobasidion annosum species complex</taxon>
    </lineage>
</organism>
<dbReference type="KEGG" id="hir:HETIRDRAFT_310552"/>
<feature type="region of interest" description="Disordered" evidence="1">
    <location>
        <begin position="277"/>
        <end position="308"/>
    </location>
</feature>
<feature type="region of interest" description="Disordered" evidence="1">
    <location>
        <begin position="1"/>
        <end position="38"/>
    </location>
</feature>
<dbReference type="HOGENOM" id="CLU_008274_0_0_1"/>
<feature type="compositionally biased region" description="Low complexity" evidence="1">
    <location>
        <begin position="433"/>
        <end position="445"/>
    </location>
</feature>
<dbReference type="OrthoDB" id="5593376at2759"/>
<accession>W4KJP6</accession>
<feature type="region of interest" description="Disordered" evidence="1">
    <location>
        <begin position="503"/>
        <end position="657"/>
    </location>
</feature>
<feature type="compositionally biased region" description="Low complexity" evidence="1">
    <location>
        <begin position="184"/>
        <end position="208"/>
    </location>
</feature>
<feature type="compositionally biased region" description="Low complexity" evidence="1">
    <location>
        <begin position="119"/>
        <end position="129"/>
    </location>
</feature>
<dbReference type="eggNOG" id="ENOG502RYKD">
    <property type="taxonomic scope" value="Eukaryota"/>
</dbReference>
<dbReference type="RefSeq" id="XP_009542861.1">
    <property type="nucleotide sequence ID" value="XM_009544566.1"/>
</dbReference>
<feature type="region of interest" description="Disordered" evidence="1">
    <location>
        <begin position="184"/>
        <end position="224"/>
    </location>
</feature>
<dbReference type="InParanoid" id="W4KJP6"/>
<reference evidence="2 3" key="1">
    <citation type="journal article" date="2012" name="New Phytol.">
        <title>Insight into trade-off between wood decay and parasitism from the genome of a fungal forest pathogen.</title>
        <authorList>
            <person name="Olson A."/>
            <person name="Aerts A."/>
            <person name="Asiegbu F."/>
            <person name="Belbahri L."/>
            <person name="Bouzid O."/>
            <person name="Broberg A."/>
            <person name="Canback B."/>
            <person name="Coutinho P.M."/>
            <person name="Cullen D."/>
            <person name="Dalman K."/>
            <person name="Deflorio G."/>
            <person name="van Diepen L.T."/>
            <person name="Dunand C."/>
            <person name="Duplessis S."/>
            <person name="Durling M."/>
            <person name="Gonthier P."/>
            <person name="Grimwood J."/>
            <person name="Fossdal C.G."/>
            <person name="Hansson D."/>
            <person name="Henrissat B."/>
            <person name="Hietala A."/>
            <person name="Himmelstrand K."/>
            <person name="Hoffmeister D."/>
            <person name="Hogberg N."/>
            <person name="James T.Y."/>
            <person name="Karlsson M."/>
            <person name="Kohler A."/>
            <person name="Kues U."/>
            <person name="Lee Y.H."/>
            <person name="Lin Y.C."/>
            <person name="Lind M."/>
            <person name="Lindquist E."/>
            <person name="Lombard V."/>
            <person name="Lucas S."/>
            <person name="Lunden K."/>
            <person name="Morin E."/>
            <person name="Murat C."/>
            <person name="Park J."/>
            <person name="Raffaello T."/>
            <person name="Rouze P."/>
            <person name="Salamov A."/>
            <person name="Schmutz J."/>
            <person name="Solheim H."/>
            <person name="Stahlberg J."/>
            <person name="Velez H."/>
            <person name="de Vries R.P."/>
            <person name="Wiebenga A."/>
            <person name="Woodward S."/>
            <person name="Yakovlev I."/>
            <person name="Garbelotto M."/>
            <person name="Martin F."/>
            <person name="Grigoriev I.V."/>
            <person name="Stenlid J."/>
        </authorList>
    </citation>
    <scope>NUCLEOTIDE SEQUENCE [LARGE SCALE GENOMIC DNA]</scope>
    <source>
        <strain evidence="2 3">TC 32-1</strain>
    </source>
</reference>
<feature type="compositionally biased region" description="Polar residues" evidence="1">
    <location>
        <begin position="287"/>
        <end position="300"/>
    </location>
</feature>
<feature type="compositionally biased region" description="Polar residues" evidence="1">
    <location>
        <begin position="627"/>
        <end position="636"/>
    </location>
</feature>